<reference evidence="2" key="2">
    <citation type="submission" date="2020-09" db="EMBL/GenBank/DDBJ databases">
        <authorList>
            <person name="Sun Q."/>
            <person name="Zhou Y."/>
        </authorList>
    </citation>
    <scope>NUCLEOTIDE SEQUENCE</scope>
    <source>
        <strain evidence="2">CGMCC 1.15178</strain>
    </source>
</reference>
<organism evidence="2 3">
    <name type="scientific">Paenibacillus nasutitermitis</name>
    <dbReference type="NCBI Taxonomy" id="1652958"/>
    <lineage>
        <taxon>Bacteria</taxon>
        <taxon>Bacillati</taxon>
        <taxon>Bacillota</taxon>
        <taxon>Bacilli</taxon>
        <taxon>Bacillales</taxon>
        <taxon>Paenibacillaceae</taxon>
        <taxon>Paenibacillus</taxon>
    </lineage>
</organism>
<protein>
    <submittedName>
        <fullName evidence="2">Uncharacterized protein</fullName>
    </submittedName>
</protein>
<gene>
    <name evidence="2" type="ORF">GCM10010911_66010</name>
</gene>
<name>A0A916ZH23_9BACL</name>
<feature type="transmembrane region" description="Helical" evidence="1">
    <location>
        <begin position="5"/>
        <end position="27"/>
    </location>
</feature>
<feature type="transmembrane region" description="Helical" evidence="1">
    <location>
        <begin position="47"/>
        <end position="68"/>
    </location>
</feature>
<evidence type="ECO:0000313" key="3">
    <source>
        <dbReference type="Proteomes" id="UP000612456"/>
    </source>
</evidence>
<accession>A0A916ZH23</accession>
<proteinExistence type="predicted"/>
<keyword evidence="3" id="KW-1185">Reference proteome</keyword>
<dbReference type="EMBL" id="BMHP01000009">
    <property type="protein sequence ID" value="GGD98001.1"/>
    <property type="molecule type" value="Genomic_DNA"/>
</dbReference>
<comment type="caution">
    <text evidence="2">The sequence shown here is derived from an EMBL/GenBank/DDBJ whole genome shotgun (WGS) entry which is preliminary data.</text>
</comment>
<evidence type="ECO:0000256" key="1">
    <source>
        <dbReference type="SAM" id="Phobius"/>
    </source>
</evidence>
<dbReference type="RefSeq" id="WP_188999450.1">
    <property type="nucleotide sequence ID" value="NZ_BMHP01000009.1"/>
</dbReference>
<dbReference type="Proteomes" id="UP000612456">
    <property type="component" value="Unassembled WGS sequence"/>
</dbReference>
<keyword evidence="1" id="KW-0472">Membrane</keyword>
<dbReference type="AlphaFoldDB" id="A0A916ZH23"/>
<keyword evidence="1" id="KW-0812">Transmembrane</keyword>
<evidence type="ECO:0000313" key="2">
    <source>
        <dbReference type="EMBL" id="GGD98001.1"/>
    </source>
</evidence>
<keyword evidence="1" id="KW-1133">Transmembrane helix</keyword>
<sequence length="80" mass="8853">MNRYVIQMIASAACILIPVFGVLYGLWDSSRPKTGPVGDGNTSPSLIQLIPLISTFIMGTINFPIAIIRYKKHKQMSDDQ</sequence>
<reference evidence="2" key="1">
    <citation type="journal article" date="2014" name="Int. J. Syst. Evol. Microbiol.">
        <title>Complete genome sequence of Corynebacterium casei LMG S-19264T (=DSM 44701T), isolated from a smear-ripened cheese.</title>
        <authorList>
            <consortium name="US DOE Joint Genome Institute (JGI-PGF)"/>
            <person name="Walter F."/>
            <person name="Albersmeier A."/>
            <person name="Kalinowski J."/>
            <person name="Ruckert C."/>
        </authorList>
    </citation>
    <scope>NUCLEOTIDE SEQUENCE</scope>
    <source>
        <strain evidence="2">CGMCC 1.15178</strain>
    </source>
</reference>